<evidence type="ECO:0000313" key="2">
    <source>
        <dbReference type="Proteomes" id="UP001278050"/>
    </source>
</evidence>
<sequence length="80" mass="9281">MTWNQGDQKAKNLLLSETKQRCRLTVVKANSAVWFRWKLLFSDFCPLEFYLHLHARCAGACKSSDNNSLERTLRVAHLGR</sequence>
<gene>
    <name evidence="1" type="ORF">SIM71_23410</name>
</gene>
<proteinExistence type="predicted"/>
<accession>A0ABU4Q7S1</accession>
<protein>
    <recommendedName>
        <fullName evidence="3">Transposase</fullName>
    </recommendedName>
</protein>
<name>A0ABU4Q7S1_9GAMM</name>
<comment type="caution">
    <text evidence="1">The sequence shown here is derived from an EMBL/GenBank/DDBJ whole genome shotgun (WGS) entry which is preliminary data.</text>
</comment>
<dbReference type="RefSeq" id="WP_139203059.1">
    <property type="nucleotide sequence ID" value="NZ_CBCSET010000005.1"/>
</dbReference>
<keyword evidence="2" id="KW-1185">Reference proteome</keyword>
<reference evidence="1 2" key="1">
    <citation type="submission" date="2023-11" db="EMBL/GenBank/DDBJ databases">
        <title>MicrobeMod: A computational toolkit for identifying prokaryotic methylation and restriction-modification with nanopore sequencing.</title>
        <authorList>
            <person name="Crits-Christoph A."/>
            <person name="Kang S.C."/>
            <person name="Lee H."/>
            <person name="Ostrov N."/>
        </authorList>
    </citation>
    <scope>NUCLEOTIDE SEQUENCE [LARGE SCALE GENOMIC DNA]</scope>
    <source>
        <strain evidence="1 2">ATCC BAA-571</strain>
    </source>
</reference>
<organism evidence="1 2">
    <name type="scientific">Ectopseudomonas alcaliphila</name>
    <dbReference type="NCBI Taxonomy" id="101564"/>
    <lineage>
        <taxon>Bacteria</taxon>
        <taxon>Pseudomonadati</taxon>
        <taxon>Pseudomonadota</taxon>
        <taxon>Gammaproteobacteria</taxon>
        <taxon>Pseudomonadales</taxon>
        <taxon>Pseudomonadaceae</taxon>
        <taxon>Ectopseudomonas</taxon>
    </lineage>
</organism>
<evidence type="ECO:0008006" key="3">
    <source>
        <dbReference type="Google" id="ProtNLM"/>
    </source>
</evidence>
<dbReference type="Proteomes" id="UP001278050">
    <property type="component" value="Unassembled WGS sequence"/>
</dbReference>
<evidence type="ECO:0000313" key="1">
    <source>
        <dbReference type="EMBL" id="MDX5995025.1"/>
    </source>
</evidence>
<dbReference type="EMBL" id="JAWXXP010000001">
    <property type="protein sequence ID" value="MDX5995025.1"/>
    <property type="molecule type" value="Genomic_DNA"/>
</dbReference>